<keyword evidence="12" id="KW-1185">Reference proteome</keyword>
<dbReference type="Gene3D" id="3.10.10.10">
    <property type="entry name" value="HIV Type 1 Reverse Transcriptase, subunit A, domain 1"/>
    <property type="match status" value="1"/>
</dbReference>
<evidence type="ECO:0000256" key="4">
    <source>
        <dbReference type="ARBA" id="ARBA00022695"/>
    </source>
</evidence>
<dbReference type="FunFam" id="3.30.70.270:FF:000020">
    <property type="entry name" value="Transposon Tf2-6 polyprotein-like Protein"/>
    <property type="match status" value="1"/>
</dbReference>
<dbReference type="FunFam" id="3.10.10.10:FF:000007">
    <property type="entry name" value="Retrovirus-related Pol polyprotein from transposon 17.6-like Protein"/>
    <property type="match status" value="1"/>
</dbReference>
<dbReference type="GO" id="GO:0003964">
    <property type="term" value="F:RNA-directed DNA polymerase activity"/>
    <property type="evidence" value="ECO:0007669"/>
    <property type="project" value="UniProtKB-KW"/>
</dbReference>
<proteinExistence type="predicted"/>
<dbReference type="Gene3D" id="3.30.70.270">
    <property type="match status" value="2"/>
</dbReference>
<protein>
    <recommendedName>
        <fullName evidence="1">RNA-directed DNA polymerase</fullName>
        <ecNumber evidence="1">2.7.7.49</ecNumber>
    </recommendedName>
</protein>
<sequence length="527" mass="60171">MPFSLPVPEKRTARDLMVVGSSGKRVRCLFFVQERSYGMRFLVDTGSEVSVVPYNTTLRSQLHAADIPQLTAANGTRIDVVGSRELTPILGADFLRHFNLLVDLKHQRLVDMTSWTFSNGLVKTSNTKYVSCLRHGSDRNLEILKKYPSLTSCFRTSKPATLSIQHQILTHGPQVFARPRRLPLDRLELARKEFDILLDLGIIRPSSSSWASPLRMVPKKQPNTWRPCGDYGRFNNVTKPDRYLIPNINDSVTQLGGRTIFSKDHLIRAYQQIPVAEEDIPKTAIATPFSLFEYVRMPFGLRNAAQTFQRFMDEVTRGLPFCFVYLDDVLVASRRKEEHEKHLANLFRRFEKYGVKLNPAKCVFFASDLEFLGFKVCSQGIKPLAEKVEAIRRFRQPTTMHELRQFLGCVNFYRRFIPRAATLLAPLERLTCSHDSHKKLKLPEDTVKAFDEVKEALDNATLLSHPQEDAALSLVVDASDHATGAALQQRHKGRWSPPRVPLTSHHIETSQTHHIERIPNYKAFLKV</sequence>
<evidence type="ECO:0000256" key="7">
    <source>
        <dbReference type="ARBA" id="ARBA00022801"/>
    </source>
</evidence>
<dbReference type="InterPro" id="IPR043128">
    <property type="entry name" value="Rev_trsase/Diguanyl_cyclase"/>
</dbReference>
<gene>
    <name evidence="11" type="primary">pol</name>
    <name evidence="11" type="ORF">T07_1198</name>
</gene>
<dbReference type="STRING" id="6336.A0A0V0SG24"/>
<evidence type="ECO:0000256" key="9">
    <source>
        <dbReference type="ARBA" id="ARBA00023268"/>
    </source>
</evidence>
<dbReference type="SUPFAM" id="SSF50630">
    <property type="entry name" value="Acid proteases"/>
    <property type="match status" value="1"/>
</dbReference>
<dbReference type="OrthoDB" id="5829234at2759"/>
<dbReference type="SUPFAM" id="SSF56672">
    <property type="entry name" value="DNA/RNA polymerases"/>
    <property type="match status" value="1"/>
</dbReference>
<dbReference type="PANTHER" id="PTHR37984:SF5">
    <property type="entry name" value="PROTEIN NYNRIN-LIKE"/>
    <property type="match status" value="1"/>
</dbReference>
<dbReference type="CDD" id="cd01647">
    <property type="entry name" value="RT_LTR"/>
    <property type="match status" value="1"/>
</dbReference>
<keyword evidence="6" id="KW-0255">Endonuclease</keyword>
<comment type="caution">
    <text evidence="11">The sequence shown here is derived from an EMBL/GenBank/DDBJ whole genome shotgun (WGS) entry which is preliminary data.</text>
</comment>
<evidence type="ECO:0000259" key="10">
    <source>
        <dbReference type="PROSITE" id="PS50878"/>
    </source>
</evidence>
<keyword evidence="7" id="KW-0378">Hydrolase</keyword>
<evidence type="ECO:0000256" key="8">
    <source>
        <dbReference type="ARBA" id="ARBA00022918"/>
    </source>
</evidence>
<keyword evidence="9" id="KW-0511">Multifunctional enzyme</keyword>
<dbReference type="Pfam" id="PF17919">
    <property type="entry name" value="RT_RNaseH_2"/>
    <property type="match status" value="1"/>
</dbReference>
<feature type="domain" description="Reverse transcriptase" evidence="10">
    <location>
        <begin position="198"/>
        <end position="376"/>
    </location>
</feature>
<dbReference type="InterPro" id="IPR021109">
    <property type="entry name" value="Peptidase_aspartic_dom_sf"/>
</dbReference>
<dbReference type="InterPro" id="IPR043502">
    <property type="entry name" value="DNA/RNA_pol_sf"/>
</dbReference>
<dbReference type="Proteomes" id="UP000054630">
    <property type="component" value="Unassembled WGS sequence"/>
</dbReference>
<dbReference type="InterPro" id="IPR041577">
    <property type="entry name" value="RT_RNaseH_2"/>
</dbReference>
<organism evidence="11 12">
    <name type="scientific">Trichinella nelsoni</name>
    <dbReference type="NCBI Taxonomy" id="6336"/>
    <lineage>
        <taxon>Eukaryota</taxon>
        <taxon>Metazoa</taxon>
        <taxon>Ecdysozoa</taxon>
        <taxon>Nematoda</taxon>
        <taxon>Enoplea</taxon>
        <taxon>Dorylaimia</taxon>
        <taxon>Trichinellida</taxon>
        <taxon>Trichinellidae</taxon>
        <taxon>Trichinella</taxon>
    </lineage>
</organism>
<dbReference type="EMBL" id="JYDL01000011">
    <property type="protein sequence ID" value="KRX25652.1"/>
    <property type="molecule type" value="Genomic_DNA"/>
</dbReference>
<dbReference type="GO" id="GO:0008233">
    <property type="term" value="F:peptidase activity"/>
    <property type="evidence" value="ECO:0007669"/>
    <property type="project" value="UniProtKB-KW"/>
</dbReference>
<keyword evidence="2" id="KW-0645">Protease</keyword>
<dbReference type="InterPro" id="IPR050951">
    <property type="entry name" value="Retrovirus_Pol_polyprotein"/>
</dbReference>
<evidence type="ECO:0000256" key="2">
    <source>
        <dbReference type="ARBA" id="ARBA00022670"/>
    </source>
</evidence>
<evidence type="ECO:0000256" key="5">
    <source>
        <dbReference type="ARBA" id="ARBA00022722"/>
    </source>
</evidence>
<evidence type="ECO:0000313" key="12">
    <source>
        <dbReference type="Proteomes" id="UP000054630"/>
    </source>
</evidence>
<dbReference type="GO" id="GO:0006508">
    <property type="term" value="P:proteolysis"/>
    <property type="evidence" value="ECO:0007669"/>
    <property type="project" value="UniProtKB-KW"/>
</dbReference>
<dbReference type="EC" id="2.7.7.49" evidence="1"/>
<keyword evidence="5" id="KW-0540">Nuclease</keyword>
<dbReference type="GO" id="GO:0004519">
    <property type="term" value="F:endonuclease activity"/>
    <property type="evidence" value="ECO:0007669"/>
    <property type="project" value="UniProtKB-KW"/>
</dbReference>
<evidence type="ECO:0000256" key="3">
    <source>
        <dbReference type="ARBA" id="ARBA00022679"/>
    </source>
</evidence>
<evidence type="ECO:0000313" key="11">
    <source>
        <dbReference type="EMBL" id="KRX25652.1"/>
    </source>
</evidence>
<evidence type="ECO:0000256" key="6">
    <source>
        <dbReference type="ARBA" id="ARBA00022759"/>
    </source>
</evidence>
<keyword evidence="8" id="KW-0695">RNA-directed DNA polymerase</keyword>
<name>A0A0V0SG24_9BILA</name>
<dbReference type="AlphaFoldDB" id="A0A0V0SG24"/>
<evidence type="ECO:0000256" key="1">
    <source>
        <dbReference type="ARBA" id="ARBA00012493"/>
    </source>
</evidence>
<keyword evidence="4" id="KW-0548">Nucleotidyltransferase</keyword>
<accession>A0A0V0SG24</accession>
<dbReference type="Pfam" id="PF00078">
    <property type="entry name" value="RVT_1"/>
    <property type="match status" value="1"/>
</dbReference>
<dbReference type="InterPro" id="IPR000477">
    <property type="entry name" value="RT_dom"/>
</dbReference>
<dbReference type="PROSITE" id="PS50878">
    <property type="entry name" value="RT_POL"/>
    <property type="match status" value="1"/>
</dbReference>
<dbReference type="PANTHER" id="PTHR37984">
    <property type="entry name" value="PROTEIN CBG26694"/>
    <property type="match status" value="1"/>
</dbReference>
<keyword evidence="3" id="KW-0808">Transferase</keyword>
<reference evidence="11 12" key="1">
    <citation type="submission" date="2015-01" db="EMBL/GenBank/DDBJ databases">
        <title>Evolution of Trichinella species and genotypes.</title>
        <authorList>
            <person name="Korhonen P.K."/>
            <person name="Edoardo P."/>
            <person name="Giuseppe L.R."/>
            <person name="Gasser R.B."/>
        </authorList>
    </citation>
    <scope>NUCLEOTIDE SEQUENCE [LARGE SCALE GENOMIC DNA]</scope>
    <source>
        <strain evidence="11">ISS37</strain>
    </source>
</reference>